<dbReference type="PANTHER" id="PTHR30026:SF22">
    <property type="entry name" value="OUTER MEMBRANE EFFLUX PROTEIN"/>
    <property type="match status" value="1"/>
</dbReference>
<feature type="coiled-coil region" evidence="8">
    <location>
        <begin position="334"/>
        <end position="368"/>
    </location>
</feature>
<comment type="similarity">
    <text evidence="2">Belongs to the outer membrane factor (OMF) (TC 1.B.17) family.</text>
</comment>
<dbReference type="OrthoDB" id="9789368at2"/>
<dbReference type="Gene3D" id="1.20.1600.10">
    <property type="entry name" value="Outer membrane efflux proteins (OEP)"/>
    <property type="match status" value="1"/>
</dbReference>
<dbReference type="InterPro" id="IPR051906">
    <property type="entry name" value="TolC-like"/>
</dbReference>
<dbReference type="GO" id="GO:0015288">
    <property type="term" value="F:porin activity"/>
    <property type="evidence" value="ECO:0007669"/>
    <property type="project" value="TreeGrafter"/>
</dbReference>
<dbReference type="STRING" id="282199.GCA_001049735_00939"/>
<evidence type="ECO:0000256" key="8">
    <source>
        <dbReference type="SAM" id="Coils"/>
    </source>
</evidence>
<dbReference type="PANTHER" id="PTHR30026">
    <property type="entry name" value="OUTER MEMBRANE PROTEIN TOLC"/>
    <property type="match status" value="1"/>
</dbReference>
<evidence type="ECO:0000256" key="2">
    <source>
        <dbReference type="ARBA" id="ARBA00007613"/>
    </source>
</evidence>
<sequence length="458" mass="49306">MFSTPRRPAYLLATAITVFTTLLPQASAADSLKDALIAAYKHSGLLQQQRALLRAADEDVAQSMAALKPVIAFSAAATGTNANALNSFDYSASGTLSAQITLYDNNRSRLGAEAAKEAVLAGREGLVLAEQQILFRAIDAYLNVRRQRQLVALRNNNLTLLNRELRAAQDRFDVGEVTRTDVALAEARMASARGDLASAQGALSRAMAEYANAVGRKPGDLQAVKPVPSPAKSIAAAVEFAQRNHPSAKRAQREVTVAELNVARAEAAMGSTVTLTGRIGVDDDFDTTETAQIELSQPIYQGGRLSSLVRQAQARRDASLANVHVASNDVRQSVENAFADLSIARAQIQSAERQVRAAQTAFNGVREEAKLGARTTLDVLDAEQELLNARTQRISALIDERRASYGVLVSMGLLTADYLKLGIQTYDPAGYYELVKDGPTKKSKQGQQLDRILKGLNK</sequence>
<dbReference type="EMBL" id="CVQV01000004">
    <property type="protein sequence ID" value="CRK74900.1"/>
    <property type="molecule type" value="Genomic_DNA"/>
</dbReference>
<evidence type="ECO:0000313" key="11">
    <source>
        <dbReference type="Proteomes" id="UP000048949"/>
    </source>
</evidence>
<keyword evidence="7" id="KW-0998">Cell outer membrane</keyword>
<dbReference type="Pfam" id="PF02321">
    <property type="entry name" value="OEP"/>
    <property type="match status" value="2"/>
</dbReference>
<evidence type="ECO:0000256" key="1">
    <source>
        <dbReference type="ARBA" id="ARBA00004442"/>
    </source>
</evidence>
<feature type="chain" id="PRO_5006712114" evidence="9">
    <location>
        <begin position="29"/>
        <end position="458"/>
    </location>
</feature>
<dbReference type="InterPro" id="IPR010130">
    <property type="entry name" value="T1SS_OMP_TolC"/>
</dbReference>
<dbReference type="InterPro" id="IPR003423">
    <property type="entry name" value="OMP_efflux"/>
</dbReference>
<accession>A0A0U1NJK1</accession>
<name>A0A0U1NJK1_9RHOB</name>
<keyword evidence="4" id="KW-1134">Transmembrane beta strand</keyword>
<keyword evidence="3" id="KW-0813">Transport</keyword>
<protein>
    <submittedName>
        <fullName evidence="10">Outer membrane efflux protein BepC</fullName>
    </submittedName>
</protein>
<proteinExistence type="inferred from homology"/>
<comment type="subcellular location">
    <subcellularLocation>
        <location evidence="1">Cell outer membrane</location>
    </subcellularLocation>
</comment>
<feature type="signal peptide" evidence="9">
    <location>
        <begin position="1"/>
        <end position="28"/>
    </location>
</feature>
<organism evidence="10 11">
    <name type="scientific">Nereida ignava</name>
    <dbReference type="NCBI Taxonomy" id="282199"/>
    <lineage>
        <taxon>Bacteria</taxon>
        <taxon>Pseudomonadati</taxon>
        <taxon>Pseudomonadota</taxon>
        <taxon>Alphaproteobacteria</taxon>
        <taxon>Rhodobacterales</taxon>
        <taxon>Roseobacteraceae</taxon>
        <taxon>Nereida</taxon>
    </lineage>
</organism>
<keyword evidence="5" id="KW-0812">Transmembrane</keyword>
<evidence type="ECO:0000256" key="7">
    <source>
        <dbReference type="ARBA" id="ARBA00023237"/>
    </source>
</evidence>
<dbReference type="SUPFAM" id="SSF56954">
    <property type="entry name" value="Outer membrane efflux proteins (OEP)"/>
    <property type="match status" value="1"/>
</dbReference>
<keyword evidence="11" id="KW-1185">Reference proteome</keyword>
<evidence type="ECO:0000313" key="10">
    <source>
        <dbReference type="EMBL" id="CRK74900.1"/>
    </source>
</evidence>
<gene>
    <name evidence="10" type="primary">bepC</name>
    <name evidence="10" type="ORF">NIG5292_00939</name>
</gene>
<evidence type="ECO:0000256" key="6">
    <source>
        <dbReference type="ARBA" id="ARBA00023136"/>
    </source>
</evidence>
<keyword evidence="8" id="KW-0175">Coiled coil</keyword>
<keyword evidence="6" id="KW-0472">Membrane</keyword>
<reference evidence="10 11" key="1">
    <citation type="submission" date="2015-04" db="EMBL/GenBank/DDBJ databases">
        <authorList>
            <person name="Syromyatnikov M.Y."/>
            <person name="Popov V.N."/>
        </authorList>
    </citation>
    <scope>NUCLEOTIDE SEQUENCE [LARGE SCALE GENOMIC DNA]</scope>
    <source>
        <strain evidence="10 11">CECT 5292</strain>
    </source>
</reference>
<keyword evidence="9" id="KW-0732">Signal</keyword>
<dbReference type="GO" id="GO:0015562">
    <property type="term" value="F:efflux transmembrane transporter activity"/>
    <property type="evidence" value="ECO:0007669"/>
    <property type="project" value="InterPro"/>
</dbReference>
<dbReference type="RefSeq" id="WP_048598317.1">
    <property type="nucleotide sequence ID" value="NZ_CBFHGK010000010.1"/>
</dbReference>
<evidence type="ECO:0000256" key="3">
    <source>
        <dbReference type="ARBA" id="ARBA00022448"/>
    </source>
</evidence>
<evidence type="ECO:0000256" key="5">
    <source>
        <dbReference type="ARBA" id="ARBA00022692"/>
    </source>
</evidence>
<dbReference type="NCBIfam" id="TIGR01844">
    <property type="entry name" value="type_I_sec_TolC"/>
    <property type="match status" value="1"/>
</dbReference>
<dbReference type="Proteomes" id="UP000048949">
    <property type="component" value="Unassembled WGS sequence"/>
</dbReference>
<evidence type="ECO:0000256" key="9">
    <source>
        <dbReference type="SAM" id="SignalP"/>
    </source>
</evidence>
<dbReference type="GO" id="GO:0009279">
    <property type="term" value="C:cell outer membrane"/>
    <property type="evidence" value="ECO:0007669"/>
    <property type="project" value="UniProtKB-SubCell"/>
</dbReference>
<dbReference type="AlphaFoldDB" id="A0A0U1NJK1"/>
<evidence type="ECO:0000256" key="4">
    <source>
        <dbReference type="ARBA" id="ARBA00022452"/>
    </source>
</evidence>
<dbReference type="GO" id="GO:1990281">
    <property type="term" value="C:efflux pump complex"/>
    <property type="evidence" value="ECO:0007669"/>
    <property type="project" value="TreeGrafter"/>
</dbReference>